<organism>
    <name type="scientific">Serpula lacrymans var. lacrymans (strain S7.9)</name>
    <name type="common">Dry rot fungus</name>
    <dbReference type="NCBI Taxonomy" id="578457"/>
    <lineage>
        <taxon>Eukaryota</taxon>
        <taxon>Fungi</taxon>
        <taxon>Dikarya</taxon>
        <taxon>Basidiomycota</taxon>
        <taxon>Agaricomycotina</taxon>
        <taxon>Agaricomycetes</taxon>
        <taxon>Agaricomycetidae</taxon>
        <taxon>Boletales</taxon>
        <taxon>Coniophorineae</taxon>
        <taxon>Serpulaceae</taxon>
        <taxon>Serpula</taxon>
    </lineage>
</organism>
<name>F8PCR4_SERL9</name>
<dbReference type="GeneID" id="18821474"/>
<sequence length="85" mass="9937">MGDLVGSEWRHSGRCVRLREIRVIYVGGSARDIWYRRWPQRCIVQRNDRKAGICIAMLLGRFASERQLKLARRGRNTSIYTIVMG</sequence>
<dbReference type="AlphaFoldDB" id="F8PCR4"/>
<proteinExistence type="predicted"/>
<dbReference type="Proteomes" id="UP000008064">
    <property type="component" value="Unassembled WGS sequence"/>
</dbReference>
<dbReference type="EMBL" id="GL945445">
    <property type="protein sequence ID" value="EGO19013.1"/>
    <property type="molecule type" value="Genomic_DNA"/>
</dbReference>
<dbReference type="KEGG" id="sla:SERLADRAFT_480148"/>
<gene>
    <name evidence="1" type="ORF">SERLADRAFT_480148</name>
</gene>
<reference evidence="1" key="1">
    <citation type="submission" date="2011-04" db="EMBL/GenBank/DDBJ databases">
        <title>Evolution of plant cell wall degrading machinery underlies the functional diversity of forest fungi.</title>
        <authorList>
            <consortium name="US DOE Joint Genome Institute (JGI-PGF)"/>
            <person name="Eastwood D.C."/>
            <person name="Floudas D."/>
            <person name="Binder M."/>
            <person name="Majcherczyk A."/>
            <person name="Schneider P."/>
            <person name="Aerts A."/>
            <person name="Asiegbu F.O."/>
            <person name="Baker S.E."/>
            <person name="Barry K."/>
            <person name="Bendiksby M."/>
            <person name="Blumentritt M."/>
            <person name="Coutinho P.M."/>
            <person name="Cullen D."/>
            <person name="Cullen D."/>
            <person name="Gathman A."/>
            <person name="Goodell B."/>
            <person name="Henrissat B."/>
            <person name="Ihrmark K."/>
            <person name="Kauserud H."/>
            <person name="Kohler A."/>
            <person name="LaButti K."/>
            <person name="Lapidus A."/>
            <person name="Lavin J.L."/>
            <person name="Lee Y.-H."/>
            <person name="Lindquist E."/>
            <person name="Lilly W."/>
            <person name="Lucas S."/>
            <person name="Morin E."/>
            <person name="Murat C."/>
            <person name="Oguiza J.A."/>
            <person name="Park J."/>
            <person name="Pisabarro A.G."/>
            <person name="Riley R."/>
            <person name="Rosling A."/>
            <person name="Salamov A."/>
            <person name="Schmidt O."/>
            <person name="Schmutz J."/>
            <person name="Skrede I."/>
            <person name="Stenlid J."/>
            <person name="Wiebenga A."/>
            <person name="Xie X."/>
            <person name="Kues U."/>
            <person name="Hibbett D.S."/>
            <person name="Hoffmeister D."/>
            <person name="Hogberg N."/>
            <person name="Martin F."/>
            <person name="Grigoriev I.V."/>
            <person name="Watkinson S.C."/>
        </authorList>
    </citation>
    <scope>NUCLEOTIDE SEQUENCE</scope>
    <source>
        <strain evidence="1">S7.9</strain>
    </source>
</reference>
<dbReference type="RefSeq" id="XP_007324237.1">
    <property type="nucleotide sequence ID" value="XM_007324175.1"/>
</dbReference>
<protein>
    <submittedName>
        <fullName evidence="1">Uncharacterized protein</fullName>
    </submittedName>
</protein>
<accession>F8PCR4</accession>
<dbReference type="HOGENOM" id="CLU_2514032_0_0_1"/>
<evidence type="ECO:0000313" key="1">
    <source>
        <dbReference type="EMBL" id="EGO19013.1"/>
    </source>
</evidence>